<organism evidence="1 2">
    <name type="scientific">Kingella denitrificans ATCC 33394</name>
    <dbReference type="NCBI Taxonomy" id="888741"/>
    <lineage>
        <taxon>Bacteria</taxon>
        <taxon>Pseudomonadati</taxon>
        <taxon>Pseudomonadota</taxon>
        <taxon>Betaproteobacteria</taxon>
        <taxon>Neisseriales</taxon>
        <taxon>Neisseriaceae</taxon>
        <taxon>Kingella</taxon>
    </lineage>
</organism>
<reference evidence="1 2" key="1">
    <citation type="submission" date="2011-01" db="EMBL/GenBank/DDBJ databases">
        <authorList>
            <person name="Muzny D."/>
            <person name="Qin X."/>
            <person name="Deng J."/>
            <person name="Jiang H."/>
            <person name="Liu Y."/>
            <person name="Qu J."/>
            <person name="Song X.-Z."/>
            <person name="Zhang L."/>
            <person name="Thornton R."/>
            <person name="Coyle M."/>
            <person name="Francisco L."/>
            <person name="Jackson L."/>
            <person name="Javaid M."/>
            <person name="Korchina V."/>
            <person name="Kovar C."/>
            <person name="Mata R."/>
            <person name="Mathew T."/>
            <person name="Ngo R."/>
            <person name="Nguyen L."/>
            <person name="Nguyen N."/>
            <person name="Okwuonu G."/>
            <person name="Ongeri F."/>
            <person name="Pham C."/>
            <person name="Simmons D."/>
            <person name="Wilczek-Boney K."/>
            <person name="Hale W."/>
            <person name="Jakkamsetti A."/>
            <person name="Pham P."/>
            <person name="Ruth R."/>
            <person name="San Lucas F."/>
            <person name="Warren J."/>
            <person name="Zhang J."/>
            <person name="Zhao Z."/>
            <person name="Zhou C."/>
            <person name="Zhu D."/>
            <person name="Lee S."/>
            <person name="Bess C."/>
            <person name="Blankenburg K."/>
            <person name="Forbes L."/>
            <person name="Fu Q."/>
            <person name="Gubbala S."/>
            <person name="Hirani K."/>
            <person name="Jayaseelan J.C."/>
            <person name="Lara F."/>
            <person name="Munidasa M."/>
            <person name="Palculict T."/>
            <person name="Patil S."/>
            <person name="Pu L.-L."/>
            <person name="Saada N."/>
            <person name="Tang L."/>
            <person name="Weissenberger G."/>
            <person name="Zhu Y."/>
            <person name="Hemphill L."/>
            <person name="Shang Y."/>
            <person name="Youmans B."/>
            <person name="Ayvaz T."/>
            <person name="Ross M."/>
            <person name="Santibanez J."/>
            <person name="Aqrawi P."/>
            <person name="Gross S."/>
            <person name="Joshi V."/>
            <person name="Fowler G."/>
            <person name="Nazareth L."/>
            <person name="Reid J."/>
            <person name="Worley K."/>
            <person name="Petrosino J."/>
            <person name="Highlander S."/>
            <person name="Gibbs R."/>
        </authorList>
    </citation>
    <scope>NUCLEOTIDE SEQUENCE [LARGE SCALE GENOMIC DNA]</scope>
    <source>
        <strain evidence="1 2">ATCC 33394</strain>
    </source>
</reference>
<dbReference type="EMBL" id="AEWV01000040">
    <property type="protein sequence ID" value="EGC16554.1"/>
    <property type="molecule type" value="Genomic_DNA"/>
</dbReference>
<comment type="caution">
    <text evidence="1">The sequence shown here is derived from an EMBL/GenBank/DDBJ whole genome shotgun (WGS) entry which is preliminary data.</text>
</comment>
<proteinExistence type="predicted"/>
<dbReference type="Proteomes" id="UP000004088">
    <property type="component" value="Unassembled WGS sequence"/>
</dbReference>
<dbReference type="AlphaFoldDB" id="F0F1D9"/>
<keyword evidence="2" id="KW-1185">Reference proteome</keyword>
<accession>F0F1D9</accession>
<protein>
    <submittedName>
        <fullName evidence="1">Uncharacterized protein</fullName>
    </submittedName>
</protein>
<evidence type="ECO:0000313" key="2">
    <source>
        <dbReference type="Proteomes" id="UP000004088"/>
    </source>
</evidence>
<name>F0F1D9_9NEIS</name>
<dbReference type="HOGENOM" id="CLU_3184714_0_0_4"/>
<dbReference type="STRING" id="888741.HMPREF9098_1924"/>
<sequence>MCRVQAAFGVFKSSAAGTHIGSLNRKFRPMAACTFIFLFFKYSGLK</sequence>
<gene>
    <name evidence="1" type="ORF">HMPREF9098_1924</name>
</gene>
<evidence type="ECO:0000313" key="1">
    <source>
        <dbReference type="EMBL" id="EGC16554.1"/>
    </source>
</evidence>